<dbReference type="InterPro" id="IPR009215">
    <property type="entry name" value="TIM-br_IGPS-like"/>
</dbReference>
<dbReference type="InterPro" id="IPR051353">
    <property type="entry name" value="Tobamovirus_resist_UPF0261"/>
</dbReference>
<dbReference type="GO" id="GO:0016787">
    <property type="term" value="F:hydrolase activity"/>
    <property type="evidence" value="ECO:0007669"/>
    <property type="project" value="UniProtKB-KW"/>
</dbReference>
<evidence type="ECO:0000313" key="3">
    <source>
        <dbReference type="Proteomes" id="UP000752292"/>
    </source>
</evidence>
<accession>A0A932ZT43</accession>
<name>A0A932ZT43_UNCTE</name>
<keyword evidence="2" id="KW-0378">Hydrolase</keyword>
<dbReference type="InterPro" id="IPR013785">
    <property type="entry name" value="Aldolase_TIM"/>
</dbReference>
<evidence type="ECO:0000313" key="2">
    <source>
        <dbReference type="EMBL" id="MBI4251010.1"/>
    </source>
</evidence>
<organism evidence="2 3">
    <name type="scientific">Tectimicrobiota bacterium</name>
    <dbReference type="NCBI Taxonomy" id="2528274"/>
    <lineage>
        <taxon>Bacteria</taxon>
        <taxon>Pseudomonadati</taxon>
        <taxon>Nitrospinota/Tectimicrobiota group</taxon>
        <taxon>Candidatus Tectimicrobiota</taxon>
    </lineage>
</organism>
<evidence type="ECO:0000259" key="1">
    <source>
        <dbReference type="Pfam" id="PF09370"/>
    </source>
</evidence>
<dbReference type="AlphaFoldDB" id="A0A932ZT43"/>
<sequence>MAGKFTRDEVVARLRAERRAGRAIYDALCGSGITAKFAARGGADLVSTFNLAYFRMQGLSSMAGYLPIGDANAITLELGERSILNVVKECPVVAGVLGADPTRDMARFVDRLAGAGFHGVMNCPTVALIDGKFRLDLEETGMGYAQDVEVLAYAHRKGLFTKAFCTTPEEALAMADAGADNIIVHFGNSSGGSIGSKTVLGLDPAAQRAAALLDALAPRYGDRIVTCHGGALERPADFEALLAKESRLDGYVGGSSAERFPIEEAVPRATREFKAIRTRK</sequence>
<protein>
    <submittedName>
        <fullName evidence="2">Phosphoenolpyruvate hydrolase family protein</fullName>
    </submittedName>
</protein>
<proteinExistence type="predicted"/>
<dbReference type="InterPro" id="IPR015813">
    <property type="entry name" value="Pyrv/PenolPyrv_kinase-like_dom"/>
</dbReference>
<dbReference type="Proteomes" id="UP000752292">
    <property type="component" value="Unassembled WGS sequence"/>
</dbReference>
<dbReference type="Pfam" id="PF09370">
    <property type="entry name" value="PEP_hydrolase"/>
    <property type="match status" value="1"/>
</dbReference>
<dbReference type="PANTHER" id="PTHR31862:SF1">
    <property type="entry name" value="UPF0261 DOMAIN PROTEIN (AFU_ORTHOLOGUE AFUA_1G10120)"/>
    <property type="match status" value="1"/>
</dbReference>
<comment type="caution">
    <text evidence="2">The sequence shown here is derived from an EMBL/GenBank/DDBJ whole genome shotgun (WGS) entry which is preliminary data.</text>
</comment>
<reference evidence="2" key="1">
    <citation type="submission" date="2020-07" db="EMBL/GenBank/DDBJ databases">
        <title>Huge and variable diversity of episymbiotic CPR bacteria and DPANN archaea in groundwater ecosystems.</title>
        <authorList>
            <person name="He C.Y."/>
            <person name="Keren R."/>
            <person name="Whittaker M."/>
            <person name="Farag I.F."/>
            <person name="Doudna J."/>
            <person name="Cate J.H.D."/>
            <person name="Banfield J.F."/>
        </authorList>
    </citation>
    <scope>NUCLEOTIDE SEQUENCE</scope>
    <source>
        <strain evidence="2">NC_groundwater_1370_Ag_S-0.2um_69_93</strain>
    </source>
</reference>
<gene>
    <name evidence="2" type="ORF">HY618_00990</name>
</gene>
<dbReference type="PIRSF" id="PIRSF034452">
    <property type="entry name" value="TIM-br_sig_trnsd"/>
    <property type="match status" value="1"/>
</dbReference>
<dbReference type="SUPFAM" id="SSF51621">
    <property type="entry name" value="Phosphoenolpyruvate/pyruvate domain"/>
    <property type="match status" value="1"/>
</dbReference>
<dbReference type="PANTHER" id="PTHR31862">
    <property type="entry name" value="UPF0261 DOMAIN PROTEIN (AFU_ORTHOLOGUE AFUA_1G10120)"/>
    <property type="match status" value="1"/>
</dbReference>
<dbReference type="Gene3D" id="3.20.20.70">
    <property type="entry name" value="Aldolase class I"/>
    <property type="match status" value="1"/>
</dbReference>
<feature type="domain" description="TIM-barrel" evidence="1">
    <location>
        <begin position="10"/>
        <end position="276"/>
    </location>
</feature>
<dbReference type="EMBL" id="JACQRX010000042">
    <property type="protein sequence ID" value="MBI4251010.1"/>
    <property type="molecule type" value="Genomic_DNA"/>
</dbReference>